<dbReference type="AlphaFoldDB" id="A0A5B7EGG5"/>
<proteinExistence type="predicted"/>
<accession>A0A5B7EGG5</accession>
<keyword evidence="3" id="KW-1185">Reference proteome</keyword>
<evidence type="ECO:0000313" key="2">
    <source>
        <dbReference type="EMBL" id="MPC33232.1"/>
    </source>
</evidence>
<organism evidence="2 3">
    <name type="scientific">Portunus trituberculatus</name>
    <name type="common">Swimming crab</name>
    <name type="synonym">Neptunus trituberculatus</name>
    <dbReference type="NCBI Taxonomy" id="210409"/>
    <lineage>
        <taxon>Eukaryota</taxon>
        <taxon>Metazoa</taxon>
        <taxon>Ecdysozoa</taxon>
        <taxon>Arthropoda</taxon>
        <taxon>Crustacea</taxon>
        <taxon>Multicrustacea</taxon>
        <taxon>Malacostraca</taxon>
        <taxon>Eumalacostraca</taxon>
        <taxon>Eucarida</taxon>
        <taxon>Decapoda</taxon>
        <taxon>Pleocyemata</taxon>
        <taxon>Brachyura</taxon>
        <taxon>Eubrachyura</taxon>
        <taxon>Portunoidea</taxon>
        <taxon>Portunidae</taxon>
        <taxon>Portuninae</taxon>
        <taxon>Portunus</taxon>
    </lineage>
</organism>
<feature type="region of interest" description="Disordered" evidence="1">
    <location>
        <begin position="29"/>
        <end position="52"/>
    </location>
</feature>
<sequence length="225" mass="25320">MVVRNPEKQRDFPTTVCLHTGILEANFHKRKRDDGRQDTIQGTTWGGRGERKGTVITQHRDSLWGAEAAWGSMWRVCVEAGRGGKLFKVGEWREGMCRVTTTTAGQHYSTNRSTTDSAGGRGHLGNTWVPRTHLDTSGSSPSSARRVPGKLLLRSEVWVPSKCGCGAACHARNDYCTLTKTTMMTTRRPLQGRIRKKFRYHAHEESKIDSTYQSHKTDGKFQEQK</sequence>
<evidence type="ECO:0000256" key="1">
    <source>
        <dbReference type="SAM" id="MobiDB-lite"/>
    </source>
</evidence>
<reference evidence="2 3" key="1">
    <citation type="submission" date="2019-05" db="EMBL/GenBank/DDBJ databases">
        <title>Another draft genome of Portunus trituberculatus and its Hox gene families provides insights of decapod evolution.</title>
        <authorList>
            <person name="Jeong J.-H."/>
            <person name="Song I."/>
            <person name="Kim S."/>
            <person name="Choi T."/>
            <person name="Kim D."/>
            <person name="Ryu S."/>
            <person name="Kim W."/>
        </authorList>
    </citation>
    <scope>NUCLEOTIDE SEQUENCE [LARGE SCALE GENOMIC DNA]</scope>
    <source>
        <tissue evidence="2">Muscle</tissue>
    </source>
</reference>
<dbReference type="Proteomes" id="UP000324222">
    <property type="component" value="Unassembled WGS sequence"/>
</dbReference>
<evidence type="ECO:0000313" key="3">
    <source>
        <dbReference type="Proteomes" id="UP000324222"/>
    </source>
</evidence>
<protein>
    <submittedName>
        <fullName evidence="2">Uncharacterized protein</fullName>
    </submittedName>
</protein>
<dbReference type="EMBL" id="VSRR010002788">
    <property type="protein sequence ID" value="MPC33232.1"/>
    <property type="molecule type" value="Genomic_DNA"/>
</dbReference>
<feature type="region of interest" description="Disordered" evidence="1">
    <location>
        <begin position="203"/>
        <end position="225"/>
    </location>
</feature>
<feature type="compositionally biased region" description="Basic and acidic residues" evidence="1">
    <location>
        <begin position="215"/>
        <end position="225"/>
    </location>
</feature>
<gene>
    <name evidence="2" type="ORF">E2C01_026576</name>
</gene>
<name>A0A5B7EGG5_PORTR</name>
<comment type="caution">
    <text evidence="2">The sequence shown here is derived from an EMBL/GenBank/DDBJ whole genome shotgun (WGS) entry which is preliminary data.</text>
</comment>